<protein>
    <recommendedName>
        <fullName evidence="2">Hypervirulence associated protein TUDOR domain-containing protein</fullName>
    </recommendedName>
</protein>
<evidence type="ECO:0000313" key="4">
    <source>
        <dbReference type="Proteomes" id="UP000701801"/>
    </source>
</evidence>
<feature type="compositionally biased region" description="Basic and acidic residues" evidence="1">
    <location>
        <begin position="177"/>
        <end position="198"/>
    </location>
</feature>
<organism evidence="3 4">
    <name type="scientific">Hymenoscyphus albidus</name>
    <dbReference type="NCBI Taxonomy" id="595503"/>
    <lineage>
        <taxon>Eukaryota</taxon>
        <taxon>Fungi</taxon>
        <taxon>Dikarya</taxon>
        <taxon>Ascomycota</taxon>
        <taxon>Pezizomycotina</taxon>
        <taxon>Leotiomycetes</taxon>
        <taxon>Helotiales</taxon>
        <taxon>Helotiaceae</taxon>
        <taxon>Hymenoscyphus</taxon>
    </lineage>
</organism>
<dbReference type="Proteomes" id="UP000701801">
    <property type="component" value="Unassembled WGS sequence"/>
</dbReference>
<reference evidence="3" key="1">
    <citation type="submission" date="2021-07" db="EMBL/GenBank/DDBJ databases">
        <authorList>
            <person name="Durling M."/>
        </authorList>
    </citation>
    <scope>NUCLEOTIDE SEQUENCE</scope>
</reference>
<dbReference type="AlphaFoldDB" id="A0A9N9Q2Z0"/>
<feature type="compositionally biased region" description="Basic and acidic residues" evidence="1">
    <location>
        <begin position="210"/>
        <end position="283"/>
    </location>
</feature>
<dbReference type="Pfam" id="PF11160">
    <property type="entry name" value="Hva1_TUDOR"/>
    <property type="match status" value="1"/>
</dbReference>
<keyword evidence="4" id="KW-1185">Reference proteome</keyword>
<feature type="compositionally biased region" description="Basic residues" evidence="1">
    <location>
        <begin position="328"/>
        <end position="338"/>
    </location>
</feature>
<comment type="caution">
    <text evidence="3">The sequence shown here is derived from an EMBL/GenBank/DDBJ whole genome shotgun (WGS) entry which is preliminary data.</text>
</comment>
<evidence type="ECO:0000259" key="2">
    <source>
        <dbReference type="Pfam" id="PF11160"/>
    </source>
</evidence>
<dbReference type="InterPro" id="IPR021331">
    <property type="entry name" value="Hva1_TUDOR"/>
</dbReference>
<dbReference type="EMBL" id="CAJVRM010000232">
    <property type="protein sequence ID" value="CAG8977745.1"/>
    <property type="molecule type" value="Genomic_DNA"/>
</dbReference>
<accession>A0A9N9Q2Z0</accession>
<evidence type="ECO:0000256" key="1">
    <source>
        <dbReference type="SAM" id="MobiDB-lite"/>
    </source>
</evidence>
<feature type="domain" description="Hypervirulence associated protein TUDOR" evidence="2">
    <location>
        <begin position="131"/>
        <end position="192"/>
    </location>
</feature>
<gene>
    <name evidence="3" type="ORF">HYALB_00012180</name>
</gene>
<name>A0A9N9Q2Z0_9HELO</name>
<feature type="compositionally biased region" description="Basic and acidic residues" evidence="1">
    <location>
        <begin position="161"/>
        <end position="170"/>
    </location>
</feature>
<proteinExistence type="predicted"/>
<evidence type="ECO:0000313" key="3">
    <source>
        <dbReference type="EMBL" id="CAG8977745.1"/>
    </source>
</evidence>
<dbReference type="OrthoDB" id="2131339at2759"/>
<feature type="compositionally biased region" description="Polar residues" evidence="1">
    <location>
        <begin position="289"/>
        <end position="299"/>
    </location>
</feature>
<feature type="region of interest" description="Disordered" evidence="1">
    <location>
        <begin position="139"/>
        <end position="338"/>
    </location>
</feature>
<sequence>MPLAAANASSASHVCLCQCGTEQTLEPSRFRSVSCGVGWILTSATPCSRTLISTSVIFQPPIIIHFQHHFFFSIASHQLHRRILSEFISEVASLSYIQHLISFTFFIITFTTELSSRTSYGINMSGQVETGDKVSWKWGGGNPSGTAAEVKPDKVSITTKRGNEVTRNGEEGNPAVHIERSGNDVVKKASELTVERKGSGSGSNKQNGTSKEKKEEKADEKAEKKKEEEKEKAAEAKEDKSEEKKDEAKADTNGKEAQPGEKRKADKKADAAAEKKQENGDSKKKQKTDANGTAVSTNGAGEKKKPGRPKCQGGAAKKEKKEPAVGKAQRKTRSQGAA</sequence>